<feature type="transmembrane region" description="Helical" evidence="1">
    <location>
        <begin position="35"/>
        <end position="55"/>
    </location>
</feature>
<dbReference type="EMBL" id="GG745356">
    <property type="protein sequence ID" value="KNE68418.1"/>
    <property type="molecule type" value="Genomic_DNA"/>
</dbReference>
<evidence type="ECO:0000256" key="1">
    <source>
        <dbReference type="SAM" id="Phobius"/>
    </source>
</evidence>
<reference evidence="3" key="2">
    <citation type="submission" date="2009-11" db="EMBL/GenBank/DDBJ databases">
        <title>The Genome Sequence of Allomyces macrogynus strain ATCC 38327.</title>
        <authorList>
            <consortium name="The Broad Institute Genome Sequencing Platform"/>
            <person name="Russ C."/>
            <person name="Cuomo C."/>
            <person name="Shea T."/>
            <person name="Young S.K."/>
            <person name="Zeng Q."/>
            <person name="Koehrsen M."/>
            <person name="Haas B."/>
            <person name="Borodovsky M."/>
            <person name="Guigo R."/>
            <person name="Alvarado L."/>
            <person name="Berlin A."/>
            <person name="Borenstein D."/>
            <person name="Chen Z."/>
            <person name="Engels R."/>
            <person name="Freedman E."/>
            <person name="Gellesch M."/>
            <person name="Goldberg J."/>
            <person name="Griggs A."/>
            <person name="Gujja S."/>
            <person name="Heiman D."/>
            <person name="Hepburn T."/>
            <person name="Howarth C."/>
            <person name="Jen D."/>
            <person name="Larson L."/>
            <person name="Lewis B."/>
            <person name="Mehta T."/>
            <person name="Park D."/>
            <person name="Pearson M."/>
            <person name="Roberts A."/>
            <person name="Saif S."/>
            <person name="Shenoy N."/>
            <person name="Sisk P."/>
            <person name="Stolte C."/>
            <person name="Sykes S."/>
            <person name="Walk T."/>
            <person name="White J."/>
            <person name="Yandava C."/>
            <person name="Burger G."/>
            <person name="Gray M.W."/>
            <person name="Holland P.W.H."/>
            <person name="King N."/>
            <person name="Lang F.B.F."/>
            <person name="Roger A.J."/>
            <person name="Ruiz-Trillo I."/>
            <person name="Lander E."/>
            <person name="Nusbaum C."/>
        </authorList>
    </citation>
    <scope>NUCLEOTIDE SEQUENCE [LARGE SCALE GENOMIC DNA]</scope>
    <source>
        <strain evidence="3">ATCC 38327</strain>
    </source>
</reference>
<keyword evidence="1" id="KW-0812">Transmembrane</keyword>
<dbReference type="AlphaFoldDB" id="A0A0L0T0V2"/>
<evidence type="ECO:0008006" key="4">
    <source>
        <dbReference type="Google" id="ProtNLM"/>
    </source>
</evidence>
<reference evidence="2 3" key="1">
    <citation type="submission" date="2009-11" db="EMBL/GenBank/DDBJ databases">
        <title>Annotation of Allomyces macrogynus ATCC 38327.</title>
        <authorList>
            <consortium name="The Broad Institute Genome Sequencing Platform"/>
            <person name="Russ C."/>
            <person name="Cuomo C."/>
            <person name="Burger G."/>
            <person name="Gray M.W."/>
            <person name="Holland P.W.H."/>
            <person name="King N."/>
            <person name="Lang F.B.F."/>
            <person name="Roger A.J."/>
            <person name="Ruiz-Trillo I."/>
            <person name="Young S.K."/>
            <person name="Zeng Q."/>
            <person name="Gargeya S."/>
            <person name="Fitzgerald M."/>
            <person name="Haas B."/>
            <person name="Abouelleil A."/>
            <person name="Alvarado L."/>
            <person name="Arachchi H.M."/>
            <person name="Berlin A."/>
            <person name="Chapman S.B."/>
            <person name="Gearin G."/>
            <person name="Goldberg J."/>
            <person name="Griggs A."/>
            <person name="Gujja S."/>
            <person name="Hansen M."/>
            <person name="Heiman D."/>
            <person name="Howarth C."/>
            <person name="Larimer J."/>
            <person name="Lui A."/>
            <person name="MacDonald P.J.P."/>
            <person name="McCowen C."/>
            <person name="Montmayeur A."/>
            <person name="Murphy C."/>
            <person name="Neiman D."/>
            <person name="Pearson M."/>
            <person name="Priest M."/>
            <person name="Roberts A."/>
            <person name="Saif S."/>
            <person name="Shea T."/>
            <person name="Sisk P."/>
            <person name="Stolte C."/>
            <person name="Sykes S."/>
            <person name="Wortman J."/>
            <person name="Nusbaum C."/>
            <person name="Birren B."/>
        </authorList>
    </citation>
    <scope>NUCLEOTIDE SEQUENCE [LARGE SCALE GENOMIC DNA]</scope>
    <source>
        <strain evidence="2 3">ATCC 38327</strain>
    </source>
</reference>
<keyword evidence="3" id="KW-1185">Reference proteome</keyword>
<dbReference type="Proteomes" id="UP000054350">
    <property type="component" value="Unassembled WGS sequence"/>
</dbReference>
<evidence type="ECO:0000313" key="2">
    <source>
        <dbReference type="EMBL" id="KNE68418.1"/>
    </source>
</evidence>
<organism evidence="2 3">
    <name type="scientific">Allomyces macrogynus (strain ATCC 38327)</name>
    <name type="common">Allomyces javanicus var. macrogynus</name>
    <dbReference type="NCBI Taxonomy" id="578462"/>
    <lineage>
        <taxon>Eukaryota</taxon>
        <taxon>Fungi</taxon>
        <taxon>Fungi incertae sedis</taxon>
        <taxon>Blastocladiomycota</taxon>
        <taxon>Blastocladiomycetes</taxon>
        <taxon>Blastocladiales</taxon>
        <taxon>Blastocladiaceae</taxon>
        <taxon>Allomyces</taxon>
    </lineage>
</organism>
<evidence type="ECO:0000313" key="3">
    <source>
        <dbReference type="Proteomes" id="UP000054350"/>
    </source>
</evidence>
<keyword evidence="1" id="KW-1133">Transmembrane helix</keyword>
<gene>
    <name evidence="2" type="ORF">AMAG_13073</name>
</gene>
<sequence length="270" mass="29394">MPTMAATNMQPTTVNAPSTPAARWQLLPQPRTRRIACIICVILVLTAVITAIILMTKARSQTPQVVPVSFGSENLWTSRAGIEAPVLVKPVVLVSDIINPNRYAVDFRGIEVSVSTLERATNVTFVKATRVALWPSSGDSEWPNITGGRWTKLTSPIKLEWPLTAKAPARVLTRALMDCGVEKGELPTTLVQEVETASNPKDATTLVVSVMARMVVDARGVHVAENAVWEKELSAAQLVCPDKASQSKFESIVERLNYHWNTTATVALTV</sequence>
<name>A0A0L0T0V2_ALLM3</name>
<proteinExistence type="predicted"/>
<keyword evidence="1" id="KW-0472">Membrane</keyword>
<accession>A0A0L0T0V2</accession>
<protein>
    <recommendedName>
        <fullName evidence="4">Late embryogenesis abundant protein LEA-2 subgroup domain-containing protein</fullName>
    </recommendedName>
</protein>
<dbReference type="VEuPathDB" id="FungiDB:AMAG_13073"/>